<accession>A0ACC1N7S5</accession>
<keyword evidence="2" id="KW-1185">Reference proteome</keyword>
<reference evidence="1" key="1">
    <citation type="submission" date="2022-08" db="EMBL/GenBank/DDBJ databases">
        <title>Genome Sequence of Lecanicillium fungicola.</title>
        <authorList>
            <person name="Buettner E."/>
        </authorList>
    </citation>
    <scope>NUCLEOTIDE SEQUENCE</scope>
    <source>
        <strain evidence="1">Babe33</strain>
    </source>
</reference>
<dbReference type="Proteomes" id="UP001143910">
    <property type="component" value="Unassembled WGS sequence"/>
</dbReference>
<comment type="caution">
    <text evidence="1">The sequence shown here is derived from an EMBL/GenBank/DDBJ whole genome shotgun (WGS) entry which is preliminary data.</text>
</comment>
<evidence type="ECO:0000313" key="2">
    <source>
        <dbReference type="Proteomes" id="UP001143910"/>
    </source>
</evidence>
<proteinExistence type="predicted"/>
<evidence type="ECO:0000313" key="1">
    <source>
        <dbReference type="EMBL" id="KAJ2974531.1"/>
    </source>
</evidence>
<protein>
    <submittedName>
        <fullName evidence="1">Uncharacterized protein</fullName>
    </submittedName>
</protein>
<dbReference type="EMBL" id="JANJQO010000818">
    <property type="protein sequence ID" value="KAJ2974531.1"/>
    <property type="molecule type" value="Genomic_DNA"/>
</dbReference>
<sequence length="190" mass="20979">MRSNDTHVPALLSSNKHDLALDCLLSCEIVLASGEIVVASREENAELFWALRGAGANFGIVTSFTSQGYAWGDCWAGLLAYTPDKLNALIQSGNEFMTHMDSNFTLSTILGNFLPPNQVSGILAVVFHNGPQEQGEKISDPFWTWDPLMVNKHPQEPSDRHLFGGADFTLTLVNFTLFLTLEVRKIGDFF</sequence>
<gene>
    <name evidence="1" type="ORF">NQ176_g6003</name>
</gene>
<name>A0ACC1N7S5_9HYPO</name>
<organism evidence="1 2">
    <name type="scientific">Zarea fungicola</name>
    <dbReference type="NCBI Taxonomy" id="93591"/>
    <lineage>
        <taxon>Eukaryota</taxon>
        <taxon>Fungi</taxon>
        <taxon>Dikarya</taxon>
        <taxon>Ascomycota</taxon>
        <taxon>Pezizomycotina</taxon>
        <taxon>Sordariomycetes</taxon>
        <taxon>Hypocreomycetidae</taxon>
        <taxon>Hypocreales</taxon>
        <taxon>Cordycipitaceae</taxon>
        <taxon>Zarea</taxon>
    </lineage>
</organism>